<evidence type="ECO:0000313" key="2">
    <source>
        <dbReference type="EMBL" id="MCS5737386.1"/>
    </source>
</evidence>
<dbReference type="InterPro" id="IPR053058">
    <property type="entry name" value="Mulikevirus_tape_measure"/>
</dbReference>
<evidence type="ECO:0000313" key="3">
    <source>
        <dbReference type="Proteomes" id="UP001165586"/>
    </source>
</evidence>
<accession>A0ABT2HBR1</accession>
<dbReference type="EMBL" id="JANLCJ010000657">
    <property type="protein sequence ID" value="MCS5737386.1"/>
    <property type="molecule type" value="Genomic_DNA"/>
</dbReference>
<proteinExistence type="predicted"/>
<evidence type="ECO:0000259" key="1">
    <source>
        <dbReference type="Pfam" id="PF20155"/>
    </source>
</evidence>
<feature type="domain" description="Tape measure protein N-terminal" evidence="1">
    <location>
        <begin position="7"/>
        <end position="136"/>
    </location>
</feature>
<dbReference type="NCBIfam" id="TIGR02675">
    <property type="entry name" value="tape_meas_nterm"/>
    <property type="match status" value="1"/>
</dbReference>
<dbReference type="Proteomes" id="UP001165586">
    <property type="component" value="Unassembled WGS sequence"/>
</dbReference>
<dbReference type="InterPro" id="IPR013491">
    <property type="entry name" value="Tape_meas_N"/>
</dbReference>
<keyword evidence="3" id="KW-1185">Reference proteome</keyword>
<dbReference type="PANTHER" id="PTHR38812">
    <property type="entry name" value="MU-LIKE PROPHAGE FLUMU PROTEIN GP42"/>
    <property type="match status" value="1"/>
</dbReference>
<organism evidence="2 3">
    <name type="scientific">Herbiconiux daphne</name>
    <dbReference type="NCBI Taxonomy" id="2970914"/>
    <lineage>
        <taxon>Bacteria</taxon>
        <taxon>Bacillati</taxon>
        <taxon>Actinomycetota</taxon>
        <taxon>Actinomycetes</taxon>
        <taxon>Micrococcales</taxon>
        <taxon>Microbacteriaceae</taxon>
        <taxon>Herbiconiux</taxon>
    </lineage>
</organism>
<dbReference type="Pfam" id="PF20155">
    <property type="entry name" value="TMP_3"/>
    <property type="match status" value="1"/>
</dbReference>
<reference evidence="2" key="1">
    <citation type="submission" date="2022-08" db="EMBL/GenBank/DDBJ databases">
        <authorList>
            <person name="Deng Y."/>
            <person name="Han X.-F."/>
            <person name="Zhang Y.-Q."/>
        </authorList>
    </citation>
    <scope>NUCLEOTIDE SEQUENCE</scope>
    <source>
        <strain evidence="2">CPCC 203386</strain>
    </source>
</reference>
<name>A0ABT2HBR1_9MICO</name>
<protein>
    <submittedName>
        <fullName evidence="2">Tape measure protein</fullName>
    </submittedName>
</protein>
<sequence>MGKYLYNAGIEGDKMFDTMTSLGDVTSAYGGSAADAVEVTRQYAQVMQSGTAYTEDLNIMNDRGIPIYQAIAEQMGINVGEVKKMASQGKISSEIYGKAVATLGDKVKGSMDKQSKTWTGMLSTFEDVFGQLMGTLTSPIFEVAKQALGGLLEYLGSESFMTSVQG</sequence>
<dbReference type="PANTHER" id="PTHR38812:SF2">
    <property type="entry name" value="MU-LIKE PROPHAGE FLUMU PROTEIN GP42"/>
    <property type="match status" value="1"/>
</dbReference>
<gene>
    <name evidence="2" type="ORF">N1032_27005</name>
</gene>
<feature type="non-terminal residue" evidence="2">
    <location>
        <position position="166"/>
    </location>
</feature>
<comment type="caution">
    <text evidence="2">The sequence shown here is derived from an EMBL/GenBank/DDBJ whole genome shotgun (WGS) entry which is preliminary data.</text>
</comment>